<dbReference type="STRING" id="488538.SAR116_2261"/>
<dbReference type="Pfam" id="PF05939">
    <property type="entry name" value="Phage_min_tail"/>
    <property type="match status" value="1"/>
</dbReference>
<dbReference type="Proteomes" id="UP000007460">
    <property type="component" value="Chromosome"/>
</dbReference>
<dbReference type="eggNOG" id="COG4718">
    <property type="taxonomic scope" value="Bacteria"/>
</dbReference>
<dbReference type="InterPro" id="IPR010265">
    <property type="entry name" value="Phage_lambda_TipM"/>
</dbReference>
<gene>
    <name evidence="1" type="ordered locus">SAR116_2261</name>
</gene>
<proteinExistence type="predicted"/>
<reference evidence="1 2" key="1">
    <citation type="journal article" date="2010" name="J. Bacteriol.">
        <title>Complete genome sequence of "Candidatus Puniceispirillum marinum" IMCC1322, a representative of the SAR116 clade in the Alphaproteobacteria.</title>
        <authorList>
            <person name="Oh H.M."/>
            <person name="Kwon K.K."/>
            <person name="Kang I."/>
            <person name="Kang S.G."/>
            <person name="Lee J.H."/>
            <person name="Kim S.J."/>
            <person name="Cho J.C."/>
        </authorList>
    </citation>
    <scope>NUCLEOTIDE SEQUENCE [LARGE SCALE GENOMIC DNA]</scope>
    <source>
        <strain evidence="1 2">IMCC1322</strain>
    </source>
</reference>
<dbReference type="KEGG" id="apb:SAR116_2261"/>
<accession>D5BP70</accession>
<keyword evidence="2" id="KW-1185">Reference proteome</keyword>
<evidence type="ECO:0000313" key="2">
    <source>
        <dbReference type="Proteomes" id="UP000007460"/>
    </source>
</evidence>
<protein>
    <submittedName>
        <fullName evidence="1">Uncharacterized protein</fullName>
    </submittedName>
</protein>
<dbReference type="AlphaFoldDB" id="D5BP70"/>
<dbReference type="OrthoDB" id="8607203at2"/>
<dbReference type="RefSeq" id="WP_013047131.1">
    <property type="nucleotide sequence ID" value="NC_014010.1"/>
</dbReference>
<sequence>MARFPSIEASQTSFLQVKHRVSEAQFGNGFRQRFGHIGAHRRIWHVTFLDKPVADIARIDQFLDRLSGSTPFFWHPPHATMAQFVCSEWKITPVNQALASLEALFIEA</sequence>
<dbReference type="EMBL" id="CP001751">
    <property type="protein sequence ID" value="ADE40504.1"/>
    <property type="molecule type" value="Genomic_DNA"/>
</dbReference>
<dbReference type="HOGENOM" id="CLU_142717_0_0_5"/>
<evidence type="ECO:0000313" key="1">
    <source>
        <dbReference type="EMBL" id="ADE40504.1"/>
    </source>
</evidence>
<name>D5BP70_PUNMI</name>
<organism evidence="1 2">
    <name type="scientific">Puniceispirillum marinum (strain IMCC1322)</name>
    <dbReference type="NCBI Taxonomy" id="488538"/>
    <lineage>
        <taxon>Bacteria</taxon>
        <taxon>Pseudomonadati</taxon>
        <taxon>Pseudomonadota</taxon>
        <taxon>Alphaproteobacteria</taxon>
        <taxon>Candidatus Puniceispirillales</taxon>
        <taxon>Candidatus Puniceispirillaceae</taxon>
        <taxon>Candidatus Puniceispirillum</taxon>
    </lineage>
</organism>